<accession>A0A0D0A5U4</accession>
<gene>
    <name evidence="2" type="ORF">PISMIDRAFT_674764</name>
</gene>
<feature type="compositionally biased region" description="Basic and acidic residues" evidence="1">
    <location>
        <begin position="1"/>
        <end position="15"/>
    </location>
</feature>
<dbReference type="OrthoDB" id="2989516at2759"/>
<dbReference type="Proteomes" id="UP000054018">
    <property type="component" value="Unassembled WGS sequence"/>
</dbReference>
<evidence type="ECO:0000313" key="2">
    <source>
        <dbReference type="EMBL" id="KIK27413.1"/>
    </source>
</evidence>
<protein>
    <submittedName>
        <fullName evidence="2">Uncharacterized protein</fullName>
    </submittedName>
</protein>
<keyword evidence="3" id="KW-1185">Reference proteome</keyword>
<dbReference type="AlphaFoldDB" id="A0A0D0A5U4"/>
<reference evidence="2 3" key="1">
    <citation type="submission" date="2014-04" db="EMBL/GenBank/DDBJ databases">
        <authorList>
            <consortium name="DOE Joint Genome Institute"/>
            <person name="Kuo A."/>
            <person name="Kohler A."/>
            <person name="Costa M.D."/>
            <person name="Nagy L.G."/>
            <person name="Floudas D."/>
            <person name="Copeland A."/>
            <person name="Barry K.W."/>
            <person name="Cichocki N."/>
            <person name="Veneault-Fourrey C."/>
            <person name="LaButti K."/>
            <person name="Lindquist E.A."/>
            <person name="Lipzen A."/>
            <person name="Lundell T."/>
            <person name="Morin E."/>
            <person name="Murat C."/>
            <person name="Sun H."/>
            <person name="Tunlid A."/>
            <person name="Henrissat B."/>
            <person name="Grigoriev I.V."/>
            <person name="Hibbett D.S."/>
            <person name="Martin F."/>
            <person name="Nordberg H.P."/>
            <person name="Cantor M.N."/>
            <person name="Hua S.X."/>
        </authorList>
    </citation>
    <scope>NUCLEOTIDE SEQUENCE [LARGE SCALE GENOMIC DNA]</scope>
    <source>
        <strain evidence="2 3">441</strain>
    </source>
</reference>
<feature type="region of interest" description="Disordered" evidence="1">
    <location>
        <begin position="1"/>
        <end position="36"/>
    </location>
</feature>
<proteinExistence type="predicted"/>
<evidence type="ECO:0000256" key="1">
    <source>
        <dbReference type="SAM" id="MobiDB-lite"/>
    </source>
</evidence>
<sequence length="72" mass="8028">MYMDEVPRRLQETAAKRGSPRQNVTPKFGGGQELLMQPVMEGDRSGGVHMWREEVAHNGTSHRDSGVTFTGQ</sequence>
<reference evidence="3" key="2">
    <citation type="submission" date="2015-01" db="EMBL/GenBank/DDBJ databases">
        <title>Evolutionary Origins and Diversification of the Mycorrhizal Mutualists.</title>
        <authorList>
            <consortium name="DOE Joint Genome Institute"/>
            <consortium name="Mycorrhizal Genomics Consortium"/>
            <person name="Kohler A."/>
            <person name="Kuo A."/>
            <person name="Nagy L.G."/>
            <person name="Floudas D."/>
            <person name="Copeland A."/>
            <person name="Barry K.W."/>
            <person name="Cichocki N."/>
            <person name="Veneault-Fourrey C."/>
            <person name="LaButti K."/>
            <person name="Lindquist E.A."/>
            <person name="Lipzen A."/>
            <person name="Lundell T."/>
            <person name="Morin E."/>
            <person name="Murat C."/>
            <person name="Riley R."/>
            <person name="Ohm R."/>
            <person name="Sun H."/>
            <person name="Tunlid A."/>
            <person name="Henrissat B."/>
            <person name="Grigoriev I.V."/>
            <person name="Hibbett D.S."/>
            <person name="Martin F."/>
        </authorList>
    </citation>
    <scope>NUCLEOTIDE SEQUENCE [LARGE SCALE GENOMIC DNA]</scope>
    <source>
        <strain evidence="3">441</strain>
    </source>
</reference>
<organism evidence="2 3">
    <name type="scientific">Pisolithus microcarpus 441</name>
    <dbReference type="NCBI Taxonomy" id="765257"/>
    <lineage>
        <taxon>Eukaryota</taxon>
        <taxon>Fungi</taxon>
        <taxon>Dikarya</taxon>
        <taxon>Basidiomycota</taxon>
        <taxon>Agaricomycotina</taxon>
        <taxon>Agaricomycetes</taxon>
        <taxon>Agaricomycetidae</taxon>
        <taxon>Boletales</taxon>
        <taxon>Sclerodermatineae</taxon>
        <taxon>Pisolithaceae</taxon>
        <taxon>Pisolithus</taxon>
    </lineage>
</organism>
<dbReference type="HOGENOM" id="CLU_2723126_0_0_1"/>
<name>A0A0D0A5U4_9AGAM</name>
<evidence type="ECO:0000313" key="3">
    <source>
        <dbReference type="Proteomes" id="UP000054018"/>
    </source>
</evidence>
<dbReference type="EMBL" id="KN833696">
    <property type="protein sequence ID" value="KIK27413.1"/>
    <property type="molecule type" value="Genomic_DNA"/>
</dbReference>